<organism evidence="2 3">
    <name type="scientific">Chaetomium strumarium</name>
    <dbReference type="NCBI Taxonomy" id="1170767"/>
    <lineage>
        <taxon>Eukaryota</taxon>
        <taxon>Fungi</taxon>
        <taxon>Dikarya</taxon>
        <taxon>Ascomycota</taxon>
        <taxon>Pezizomycotina</taxon>
        <taxon>Sordariomycetes</taxon>
        <taxon>Sordariomycetidae</taxon>
        <taxon>Sordariales</taxon>
        <taxon>Chaetomiaceae</taxon>
        <taxon>Chaetomium</taxon>
    </lineage>
</organism>
<dbReference type="RefSeq" id="XP_062720746.1">
    <property type="nucleotide sequence ID" value="XM_062864988.1"/>
</dbReference>
<protein>
    <recommendedName>
        <fullName evidence="1">N-acetyltransferase domain-containing protein</fullName>
    </recommendedName>
</protein>
<evidence type="ECO:0000313" key="3">
    <source>
        <dbReference type="Proteomes" id="UP001273166"/>
    </source>
</evidence>
<gene>
    <name evidence="2" type="ORF">B0T15DRAFT_399072</name>
</gene>
<dbReference type="GO" id="GO:0016747">
    <property type="term" value="F:acyltransferase activity, transferring groups other than amino-acyl groups"/>
    <property type="evidence" value="ECO:0007669"/>
    <property type="project" value="InterPro"/>
</dbReference>
<name>A0AAJ0M0Y9_9PEZI</name>
<evidence type="ECO:0000259" key="1">
    <source>
        <dbReference type="Pfam" id="PF00583"/>
    </source>
</evidence>
<dbReference type="AlphaFoldDB" id="A0AAJ0M0Y9"/>
<dbReference type="InterPro" id="IPR000182">
    <property type="entry name" value="GNAT_dom"/>
</dbReference>
<accession>A0AAJ0M0Y9</accession>
<dbReference type="Gene3D" id="3.40.630.30">
    <property type="match status" value="1"/>
</dbReference>
<feature type="domain" description="N-acetyltransferase" evidence="1">
    <location>
        <begin position="69"/>
        <end position="119"/>
    </location>
</feature>
<dbReference type="SUPFAM" id="SSF55729">
    <property type="entry name" value="Acyl-CoA N-acyltransferases (Nat)"/>
    <property type="match status" value="1"/>
</dbReference>
<proteinExistence type="predicted"/>
<reference evidence="2" key="1">
    <citation type="journal article" date="2023" name="Mol. Phylogenet. Evol.">
        <title>Genome-scale phylogeny and comparative genomics of the fungal order Sordariales.</title>
        <authorList>
            <person name="Hensen N."/>
            <person name="Bonometti L."/>
            <person name="Westerberg I."/>
            <person name="Brannstrom I.O."/>
            <person name="Guillou S."/>
            <person name="Cros-Aarteil S."/>
            <person name="Calhoun S."/>
            <person name="Haridas S."/>
            <person name="Kuo A."/>
            <person name="Mondo S."/>
            <person name="Pangilinan J."/>
            <person name="Riley R."/>
            <person name="LaButti K."/>
            <person name="Andreopoulos B."/>
            <person name="Lipzen A."/>
            <person name="Chen C."/>
            <person name="Yan M."/>
            <person name="Daum C."/>
            <person name="Ng V."/>
            <person name="Clum A."/>
            <person name="Steindorff A."/>
            <person name="Ohm R.A."/>
            <person name="Martin F."/>
            <person name="Silar P."/>
            <person name="Natvig D.O."/>
            <person name="Lalanne C."/>
            <person name="Gautier V."/>
            <person name="Ament-Velasquez S.L."/>
            <person name="Kruys A."/>
            <person name="Hutchinson M.I."/>
            <person name="Powell A.J."/>
            <person name="Barry K."/>
            <person name="Miller A.N."/>
            <person name="Grigoriev I.V."/>
            <person name="Debuchy R."/>
            <person name="Gladieux P."/>
            <person name="Hiltunen Thoren M."/>
            <person name="Johannesson H."/>
        </authorList>
    </citation>
    <scope>NUCLEOTIDE SEQUENCE</scope>
    <source>
        <strain evidence="2">CBS 333.67</strain>
    </source>
</reference>
<dbReference type="Pfam" id="PF00583">
    <property type="entry name" value="Acetyltransf_1"/>
    <property type="match status" value="1"/>
</dbReference>
<dbReference type="GeneID" id="87883817"/>
<sequence length="181" mass="20628">MTTEIFREFHSPDIPDTVLIEAAHLFSHHYGTWNTPSGRQGGKKGDHVKLSASRLRSQYLPTDARWSYVSVHVDDTLAGNAFACRWDYQGRQVCWITQLVVHREYRERRLATRLLMALRRVEDQIFGIMSSHPAGCIATAKAYADFYFPQLPLGFMQTCARDIMAGSPIAYVQNAEQHLTP</sequence>
<evidence type="ECO:0000313" key="2">
    <source>
        <dbReference type="EMBL" id="KAK3304966.1"/>
    </source>
</evidence>
<comment type="caution">
    <text evidence="2">The sequence shown here is derived from an EMBL/GenBank/DDBJ whole genome shotgun (WGS) entry which is preliminary data.</text>
</comment>
<dbReference type="Proteomes" id="UP001273166">
    <property type="component" value="Unassembled WGS sequence"/>
</dbReference>
<dbReference type="InterPro" id="IPR016181">
    <property type="entry name" value="Acyl_CoA_acyltransferase"/>
</dbReference>
<dbReference type="EMBL" id="JAUDZG010000005">
    <property type="protein sequence ID" value="KAK3304966.1"/>
    <property type="molecule type" value="Genomic_DNA"/>
</dbReference>
<dbReference type="CDD" id="cd04301">
    <property type="entry name" value="NAT_SF"/>
    <property type="match status" value="1"/>
</dbReference>
<reference evidence="2" key="2">
    <citation type="submission" date="2023-06" db="EMBL/GenBank/DDBJ databases">
        <authorList>
            <consortium name="Lawrence Berkeley National Laboratory"/>
            <person name="Mondo S.J."/>
            <person name="Hensen N."/>
            <person name="Bonometti L."/>
            <person name="Westerberg I."/>
            <person name="Brannstrom I.O."/>
            <person name="Guillou S."/>
            <person name="Cros-Aarteil S."/>
            <person name="Calhoun S."/>
            <person name="Haridas S."/>
            <person name="Kuo A."/>
            <person name="Pangilinan J."/>
            <person name="Riley R."/>
            <person name="Labutti K."/>
            <person name="Andreopoulos B."/>
            <person name="Lipzen A."/>
            <person name="Chen C."/>
            <person name="Yanf M."/>
            <person name="Daum C."/>
            <person name="Ng V."/>
            <person name="Clum A."/>
            <person name="Steindorff A."/>
            <person name="Ohm R."/>
            <person name="Martin F."/>
            <person name="Silar P."/>
            <person name="Natvig D."/>
            <person name="Lalanne C."/>
            <person name="Gautier V."/>
            <person name="Ament-Velasquez S.L."/>
            <person name="Kruys A."/>
            <person name="Hutchinson M.I."/>
            <person name="Powell A.J."/>
            <person name="Barry K."/>
            <person name="Miller A.N."/>
            <person name="Grigoriev I.V."/>
            <person name="Debuchy R."/>
            <person name="Gladieux P."/>
            <person name="Thoren M.H."/>
            <person name="Johannesson H."/>
        </authorList>
    </citation>
    <scope>NUCLEOTIDE SEQUENCE</scope>
    <source>
        <strain evidence="2">CBS 333.67</strain>
    </source>
</reference>
<keyword evidence="3" id="KW-1185">Reference proteome</keyword>